<dbReference type="Pfam" id="PF00392">
    <property type="entry name" value="GntR"/>
    <property type="match status" value="1"/>
</dbReference>
<feature type="domain" description="HTH gntR-type" evidence="4">
    <location>
        <begin position="11"/>
        <end position="79"/>
    </location>
</feature>
<dbReference type="InterPro" id="IPR050679">
    <property type="entry name" value="Bact_HTH_transcr_reg"/>
</dbReference>
<dbReference type="SMART" id="SM00345">
    <property type="entry name" value="HTH_GNTR"/>
    <property type="match status" value="1"/>
</dbReference>
<keyword evidence="6" id="KW-1185">Reference proteome</keyword>
<evidence type="ECO:0000313" key="6">
    <source>
        <dbReference type="Proteomes" id="UP000315677"/>
    </source>
</evidence>
<evidence type="ECO:0000256" key="3">
    <source>
        <dbReference type="ARBA" id="ARBA00023163"/>
    </source>
</evidence>
<dbReference type="InterPro" id="IPR036390">
    <property type="entry name" value="WH_DNA-bd_sf"/>
</dbReference>
<dbReference type="PANTHER" id="PTHR44846">
    <property type="entry name" value="MANNOSYL-D-GLYCERATE TRANSPORT/METABOLISM SYSTEM REPRESSOR MNGR-RELATED"/>
    <property type="match status" value="1"/>
</dbReference>
<dbReference type="CDD" id="cd07377">
    <property type="entry name" value="WHTH_GntR"/>
    <property type="match status" value="1"/>
</dbReference>
<evidence type="ECO:0000313" key="5">
    <source>
        <dbReference type="EMBL" id="TQM11260.1"/>
    </source>
</evidence>
<dbReference type="SMART" id="SM00866">
    <property type="entry name" value="UTRA"/>
    <property type="match status" value="1"/>
</dbReference>
<organism evidence="5 6">
    <name type="scientific">Pseudonocardia kunmingensis</name>
    <dbReference type="NCBI Taxonomy" id="630975"/>
    <lineage>
        <taxon>Bacteria</taxon>
        <taxon>Bacillati</taxon>
        <taxon>Actinomycetota</taxon>
        <taxon>Actinomycetes</taxon>
        <taxon>Pseudonocardiales</taxon>
        <taxon>Pseudonocardiaceae</taxon>
        <taxon>Pseudonocardia</taxon>
    </lineage>
</organism>
<dbReference type="PRINTS" id="PR00035">
    <property type="entry name" value="HTHGNTR"/>
</dbReference>
<name>A0A543DPJ4_9PSEU</name>
<dbReference type="EMBL" id="VFPA01000002">
    <property type="protein sequence ID" value="TQM11260.1"/>
    <property type="molecule type" value="Genomic_DNA"/>
</dbReference>
<dbReference type="Gene3D" id="3.40.1410.10">
    <property type="entry name" value="Chorismate lyase-like"/>
    <property type="match status" value="1"/>
</dbReference>
<sequence length="266" mass="29362">MIGGLERELGTPLHHQLSTVLRSAIASGRYGPGDQIPGELTLMQMYDVSRATVRRALLTLESEKLVERRPGRGTRVLRNLPIGMALSMDEHVRGIERAAEHTAVDVLEYVRVPAPYEVAKALQLDDLTEVLKITRVRRRNDQPLRHLTNYLEPSVGDLLRADDLHDHTLVELLRRAGRVVHRAVDEVGATVADAPVAAALRVRVGDPLLQMARVMFDAGGAPLAYQWTLVSPDRFRMRVVISGADDAAVSPVADYSTFAPLTEPHP</sequence>
<dbReference type="GO" id="GO:0045892">
    <property type="term" value="P:negative regulation of DNA-templated transcription"/>
    <property type="evidence" value="ECO:0007669"/>
    <property type="project" value="TreeGrafter"/>
</dbReference>
<reference evidence="5 6" key="1">
    <citation type="submission" date="2019-06" db="EMBL/GenBank/DDBJ databases">
        <title>Sequencing the genomes of 1000 actinobacteria strains.</title>
        <authorList>
            <person name="Klenk H.-P."/>
        </authorList>
    </citation>
    <scope>NUCLEOTIDE SEQUENCE [LARGE SCALE GENOMIC DNA]</scope>
    <source>
        <strain evidence="5 6">DSM 45301</strain>
    </source>
</reference>
<dbReference type="GO" id="GO:0003700">
    <property type="term" value="F:DNA-binding transcription factor activity"/>
    <property type="evidence" value="ECO:0007669"/>
    <property type="project" value="InterPro"/>
</dbReference>
<keyword evidence="1" id="KW-0805">Transcription regulation</keyword>
<evidence type="ECO:0000256" key="2">
    <source>
        <dbReference type="ARBA" id="ARBA00023125"/>
    </source>
</evidence>
<dbReference type="InterPro" id="IPR036388">
    <property type="entry name" value="WH-like_DNA-bd_sf"/>
</dbReference>
<dbReference type="PANTHER" id="PTHR44846:SF1">
    <property type="entry name" value="MANNOSYL-D-GLYCERATE TRANSPORT_METABOLISM SYSTEM REPRESSOR MNGR-RELATED"/>
    <property type="match status" value="1"/>
</dbReference>
<dbReference type="PROSITE" id="PS50949">
    <property type="entry name" value="HTH_GNTR"/>
    <property type="match status" value="1"/>
</dbReference>
<proteinExistence type="predicted"/>
<dbReference type="Proteomes" id="UP000315677">
    <property type="component" value="Unassembled WGS sequence"/>
</dbReference>
<keyword evidence="2" id="KW-0238">DNA-binding</keyword>
<dbReference type="AlphaFoldDB" id="A0A543DPJ4"/>
<protein>
    <submittedName>
        <fullName evidence="5">GntR family transcriptional regulator</fullName>
    </submittedName>
</protein>
<dbReference type="SUPFAM" id="SSF46785">
    <property type="entry name" value="Winged helix' DNA-binding domain"/>
    <property type="match status" value="1"/>
</dbReference>
<dbReference type="InterPro" id="IPR000524">
    <property type="entry name" value="Tscrpt_reg_HTH_GntR"/>
</dbReference>
<comment type="caution">
    <text evidence="5">The sequence shown here is derived from an EMBL/GenBank/DDBJ whole genome shotgun (WGS) entry which is preliminary data.</text>
</comment>
<dbReference type="Gene3D" id="1.10.10.10">
    <property type="entry name" value="Winged helix-like DNA-binding domain superfamily/Winged helix DNA-binding domain"/>
    <property type="match status" value="1"/>
</dbReference>
<accession>A0A543DPJ4</accession>
<dbReference type="GO" id="GO:0003677">
    <property type="term" value="F:DNA binding"/>
    <property type="evidence" value="ECO:0007669"/>
    <property type="project" value="UniProtKB-KW"/>
</dbReference>
<keyword evidence="3" id="KW-0804">Transcription</keyword>
<dbReference type="InterPro" id="IPR011663">
    <property type="entry name" value="UTRA"/>
</dbReference>
<dbReference type="SUPFAM" id="SSF64288">
    <property type="entry name" value="Chorismate lyase-like"/>
    <property type="match status" value="1"/>
</dbReference>
<evidence type="ECO:0000256" key="1">
    <source>
        <dbReference type="ARBA" id="ARBA00023015"/>
    </source>
</evidence>
<gene>
    <name evidence="5" type="ORF">FB558_3818</name>
</gene>
<dbReference type="Pfam" id="PF07702">
    <property type="entry name" value="UTRA"/>
    <property type="match status" value="1"/>
</dbReference>
<dbReference type="InterPro" id="IPR028978">
    <property type="entry name" value="Chorismate_lyase_/UTRA_dom_sf"/>
</dbReference>
<evidence type="ECO:0000259" key="4">
    <source>
        <dbReference type="PROSITE" id="PS50949"/>
    </source>
</evidence>